<dbReference type="InterPro" id="IPR036249">
    <property type="entry name" value="Thioredoxin-like_sf"/>
</dbReference>
<dbReference type="InterPro" id="IPR040079">
    <property type="entry name" value="Glutathione_S-Trfase"/>
</dbReference>
<dbReference type="PANTHER" id="PTHR42673">
    <property type="entry name" value="MALEYLACETOACETATE ISOMERASE"/>
    <property type="match status" value="1"/>
</dbReference>
<dbReference type="PROSITE" id="PS50404">
    <property type="entry name" value="GST_NTER"/>
    <property type="match status" value="1"/>
</dbReference>
<proteinExistence type="predicted"/>
<organism evidence="2 3">
    <name type="scientific">Vreelandella alkaliphila</name>
    <dbReference type="NCBI Taxonomy" id="272774"/>
    <lineage>
        <taxon>Bacteria</taxon>
        <taxon>Pseudomonadati</taxon>
        <taxon>Pseudomonadota</taxon>
        <taxon>Gammaproteobacteria</taxon>
        <taxon>Oceanospirillales</taxon>
        <taxon>Halomonadaceae</taxon>
        <taxon>Vreelandella</taxon>
    </lineage>
</organism>
<evidence type="ECO:0000313" key="2">
    <source>
        <dbReference type="EMBL" id="NDL71605.1"/>
    </source>
</evidence>
<dbReference type="SFLD" id="SFLDG00358">
    <property type="entry name" value="Main_(cytGST)"/>
    <property type="match status" value="1"/>
</dbReference>
<reference evidence="2 3" key="1">
    <citation type="submission" date="2020-01" db="EMBL/GenBank/DDBJ databases">
        <title>Whole genome sequencing of Halomonas alkaliphila strain LS44.</title>
        <authorList>
            <person name="Kumar S."/>
            <person name="Paul D."/>
            <person name="Shouche Y."/>
            <person name="Suryavanshi M.V."/>
        </authorList>
    </citation>
    <scope>NUCLEOTIDE SEQUENCE [LARGE SCALE GENOMIC DNA]</scope>
    <source>
        <strain evidence="2 3">LS44</strain>
    </source>
</reference>
<dbReference type="SUPFAM" id="SSF52833">
    <property type="entry name" value="Thioredoxin-like"/>
    <property type="match status" value="1"/>
</dbReference>
<dbReference type="OrthoDB" id="9799538at2"/>
<dbReference type="SFLD" id="SFLDS00019">
    <property type="entry name" value="Glutathione_Transferase_(cytos"/>
    <property type="match status" value="1"/>
</dbReference>
<dbReference type="GO" id="GO:0016034">
    <property type="term" value="F:maleylacetoacetate isomerase activity"/>
    <property type="evidence" value="ECO:0007669"/>
    <property type="project" value="TreeGrafter"/>
</dbReference>
<dbReference type="Proteomes" id="UP000480312">
    <property type="component" value="Unassembled WGS sequence"/>
</dbReference>
<evidence type="ECO:0000259" key="1">
    <source>
        <dbReference type="PROSITE" id="PS50404"/>
    </source>
</evidence>
<comment type="caution">
    <text evidence="2">The sequence shown here is derived from an EMBL/GenBank/DDBJ whole genome shotgun (WGS) entry which is preliminary data.</text>
</comment>
<dbReference type="GO" id="GO:0006749">
    <property type="term" value="P:glutathione metabolic process"/>
    <property type="evidence" value="ECO:0007669"/>
    <property type="project" value="TreeGrafter"/>
</dbReference>
<dbReference type="GO" id="GO:0004364">
    <property type="term" value="F:glutathione transferase activity"/>
    <property type="evidence" value="ECO:0007669"/>
    <property type="project" value="TreeGrafter"/>
</dbReference>
<name>A0A7C9JU44_9GAMM</name>
<evidence type="ECO:0000313" key="3">
    <source>
        <dbReference type="Proteomes" id="UP000480312"/>
    </source>
</evidence>
<dbReference type="SUPFAM" id="SSF47616">
    <property type="entry name" value="GST C-terminal domain-like"/>
    <property type="match status" value="1"/>
</dbReference>
<dbReference type="CDD" id="cd03043">
    <property type="entry name" value="GST_N_1"/>
    <property type="match status" value="1"/>
</dbReference>
<sequence>MFDLYIANKNYSSWSLRPWVLMKALNIPFNEHVMPFEGGIGESHATFTRFSPSGLVPCLVDSDAEVAIWDSLAIVEYLAETYPSVWPEDKAARAWARCASAEMHSGFGALRAECPMNCGVRVGLKELSAGLSNNLERLDTLWQEGLERFGGPFLAGEQLSAVDAFYAPVAFRVQTFNLPLSEASQAYVQRLLAHPAMEEWYQAALAEIWREPMHEQDTIKNATLLNDYRTV</sequence>
<accession>A0A7C9JU44</accession>
<gene>
    <name evidence="2" type="ORF">GPL32_13955</name>
</gene>
<dbReference type="Pfam" id="PF13410">
    <property type="entry name" value="GST_C_2"/>
    <property type="match status" value="1"/>
</dbReference>
<keyword evidence="2" id="KW-0808">Transferase</keyword>
<feature type="domain" description="GST N-terminal" evidence="1">
    <location>
        <begin position="2"/>
        <end position="86"/>
    </location>
</feature>
<protein>
    <submittedName>
        <fullName evidence="2">Glutathione S-transferase family protein</fullName>
    </submittedName>
</protein>
<dbReference type="InterPro" id="IPR036282">
    <property type="entry name" value="Glutathione-S-Trfase_C_sf"/>
</dbReference>
<dbReference type="RefSeq" id="WP_162219461.1">
    <property type="nucleotide sequence ID" value="NZ_JAAEHK010000020.1"/>
</dbReference>
<dbReference type="Pfam" id="PF13409">
    <property type="entry name" value="GST_N_2"/>
    <property type="match status" value="1"/>
</dbReference>
<dbReference type="CDD" id="cd03194">
    <property type="entry name" value="GST_C_3"/>
    <property type="match status" value="1"/>
</dbReference>
<dbReference type="GO" id="GO:0006559">
    <property type="term" value="P:L-phenylalanine catabolic process"/>
    <property type="evidence" value="ECO:0007669"/>
    <property type="project" value="TreeGrafter"/>
</dbReference>
<dbReference type="Gene3D" id="1.20.1050.10">
    <property type="match status" value="1"/>
</dbReference>
<dbReference type="PANTHER" id="PTHR42673:SF4">
    <property type="entry name" value="MALEYLACETOACETATE ISOMERASE"/>
    <property type="match status" value="1"/>
</dbReference>
<dbReference type="EMBL" id="JAAEHK010000020">
    <property type="protein sequence ID" value="NDL71605.1"/>
    <property type="molecule type" value="Genomic_DNA"/>
</dbReference>
<dbReference type="InterPro" id="IPR004045">
    <property type="entry name" value="Glutathione_S-Trfase_N"/>
</dbReference>
<dbReference type="Gene3D" id="3.40.30.10">
    <property type="entry name" value="Glutaredoxin"/>
    <property type="match status" value="1"/>
</dbReference>
<dbReference type="AlphaFoldDB" id="A0A7C9JU44"/>